<proteinExistence type="predicted"/>
<dbReference type="InterPro" id="IPR011006">
    <property type="entry name" value="CheY-like_superfamily"/>
</dbReference>
<dbReference type="Proteomes" id="UP000192761">
    <property type="component" value="Unassembled WGS sequence"/>
</dbReference>
<dbReference type="RefSeq" id="WP_245804394.1">
    <property type="nucleotide sequence ID" value="NZ_FWXD01000043.1"/>
</dbReference>
<evidence type="ECO:0000256" key="9">
    <source>
        <dbReference type="PROSITE-ProRule" id="PRU01091"/>
    </source>
</evidence>
<dbReference type="Pfam" id="PF00072">
    <property type="entry name" value="Response_reg"/>
    <property type="match status" value="1"/>
</dbReference>
<dbReference type="PANTHER" id="PTHR48111">
    <property type="entry name" value="REGULATOR OF RPOS"/>
    <property type="match status" value="1"/>
</dbReference>
<dbReference type="Gene3D" id="6.10.250.690">
    <property type="match status" value="1"/>
</dbReference>
<dbReference type="InterPro" id="IPR001789">
    <property type="entry name" value="Sig_transdc_resp-reg_receiver"/>
</dbReference>
<dbReference type="PROSITE" id="PS50110">
    <property type="entry name" value="RESPONSE_REGULATORY"/>
    <property type="match status" value="1"/>
</dbReference>
<dbReference type="GO" id="GO:0005829">
    <property type="term" value="C:cytosol"/>
    <property type="evidence" value="ECO:0007669"/>
    <property type="project" value="TreeGrafter"/>
</dbReference>
<keyword evidence="5" id="KW-0805">Transcription regulation</keyword>
<dbReference type="PANTHER" id="PTHR48111:SF4">
    <property type="entry name" value="DNA-BINDING DUAL TRANSCRIPTIONAL REGULATOR OMPR"/>
    <property type="match status" value="1"/>
</dbReference>
<feature type="modified residue" description="4-aspartylphosphate" evidence="8">
    <location>
        <position position="65"/>
    </location>
</feature>
<name>A0A1W1Y0L3_9NEIS</name>
<comment type="subcellular location">
    <subcellularLocation>
        <location evidence="1">Cytoplasm</location>
    </subcellularLocation>
</comment>
<dbReference type="Pfam" id="PF00486">
    <property type="entry name" value="Trans_reg_C"/>
    <property type="match status" value="1"/>
</dbReference>
<evidence type="ECO:0000256" key="7">
    <source>
        <dbReference type="ARBA" id="ARBA00023163"/>
    </source>
</evidence>
<keyword evidence="2" id="KW-0963">Cytoplasm</keyword>
<dbReference type="InterPro" id="IPR016032">
    <property type="entry name" value="Sig_transdc_resp-reg_C-effctor"/>
</dbReference>
<reference evidence="12 13" key="1">
    <citation type="submission" date="2017-04" db="EMBL/GenBank/DDBJ databases">
        <authorList>
            <person name="Afonso C.L."/>
            <person name="Miller P.J."/>
            <person name="Scott M.A."/>
            <person name="Spackman E."/>
            <person name="Goraichik I."/>
            <person name="Dimitrov K.M."/>
            <person name="Suarez D.L."/>
            <person name="Swayne D.E."/>
        </authorList>
    </citation>
    <scope>NUCLEOTIDE SEQUENCE [LARGE SCALE GENOMIC DNA]</scope>
    <source>
        <strain evidence="12 13">DSM 23236</strain>
    </source>
</reference>
<evidence type="ECO:0000256" key="1">
    <source>
        <dbReference type="ARBA" id="ARBA00004496"/>
    </source>
</evidence>
<dbReference type="GO" id="GO:0032993">
    <property type="term" value="C:protein-DNA complex"/>
    <property type="evidence" value="ECO:0007669"/>
    <property type="project" value="TreeGrafter"/>
</dbReference>
<feature type="domain" description="OmpR/PhoB-type" evidence="11">
    <location>
        <begin position="144"/>
        <end position="244"/>
    </location>
</feature>
<dbReference type="Gene3D" id="1.10.10.10">
    <property type="entry name" value="Winged helix-like DNA-binding domain superfamily/Winged helix DNA-binding domain"/>
    <property type="match status" value="1"/>
</dbReference>
<dbReference type="STRING" id="1121001.SAMN02745857_04089"/>
<dbReference type="SUPFAM" id="SSF46894">
    <property type="entry name" value="C-terminal effector domain of the bipartite response regulators"/>
    <property type="match status" value="1"/>
</dbReference>
<evidence type="ECO:0000256" key="4">
    <source>
        <dbReference type="ARBA" id="ARBA00023012"/>
    </source>
</evidence>
<organism evidence="12 13">
    <name type="scientific">Andreprevotia lacus DSM 23236</name>
    <dbReference type="NCBI Taxonomy" id="1121001"/>
    <lineage>
        <taxon>Bacteria</taxon>
        <taxon>Pseudomonadati</taxon>
        <taxon>Pseudomonadota</taxon>
        <taxon>Betaproteobacteria</taxon>
        <taxon>Neisseriales</taxon>
        <taxon>Chitinibacteraceae</taxon>
        <taxon>Andreprevotia</taxon>
    </lineage>
</organism>
<keyword evidence="3 8" id="KW-0597">Phosphoprotein</keyword>
<dbReference type="EMBL" id="FWXD01000043">
    <property type="protein sequence ID" value="SMC29749.1"/>
    <property type="molecule type" value="Genomic_DNA"/>
</dbReference>
<dbReference type="InterPro" id="IPR039420">
    <property type="entry name" value="WalR-like"/>
</dbReference>
<dbReference type="GO" id="GO:0000976">
    <property type="term" value="F:transcription cis-regulatory region binding"/>
    <property type="evidence" value="ECO:0007669"/>
    <property type="project" value="TreeGrafter"/>
</dbReference>
<dbReference type="CDD" id="cd00383">
    <property type="entry name" value="trans_reg_C"/>
    <property type="match status" value="1"/>
</dbReference>
<dbReference type="SMART" id="SM00862">
    <property type="entry name" value="Trans_reg_C"/>
    <property type="match status" value="1"/>
</dbReference>
<keyword evidence="4" id="KW-0902">Two-component regulatory system</keyword>
<evidence type="ECO:0000313" key="12">
    <source>
        <dbReference type="EMBL" id="SMC29749.1"/>
    </source>
</evidence>
<protein>
    <submittedName>
        <fullName evidence="12">Two-component system, OmpR family, response regulator</fullName>
    </submittedName>
</protein>
<evidence type="ECO:0000256" key="5">
    <source>
        <dbReference type="ARBA" id="ARBA00023015"/>
    </source>
</evidence>
<evidence type="ECO:0000259" key="11">
    <source>
        <dbReference type="PROSITE" id="PS51755"/>
    </source>
</evidence>
<keyword evidence="13" id="KW-1185">Reference proteome</keyword>
<dbReference type="GO" id="GO:0000156">
    <property type="term" value="F:phosphorelay response regulator activity"/>
    <property type="evidence" value="ECO:0007669"/>
    <property type="project" value="TreeGrafter"/>
</dbReference>
<keyword evidence="6 9" id="KW-0238">DNA-binding</keyword>
<dbReference type="InterPro" id="IPR036388">
    <property type="entry name" value="WH-like_DNA-bd_sf"/>
</dbReference>
<evidence type="ECO:0000256" key="3">
    <source>
        <dbReference type="ARBA" id="ARBA00022553"/>
    </source>
</evidence>
<evidence type="ECO:0000256" key="8">
    <source>
        <dbReference type="PROSITE-ProRule" id="PRU00169"/>
    </source>
</evidence>
<evidence type="ECO:0000256" key="6">
    <source>
        <dbReference type="ARBA" id="ARBA00023125"/>
    </source>
</evidence>
<sequence>MTALPTPSTAAASVTRLLIVDDDPDIRDLLAAYLGDYGYEVDKAGNGDEMHALMHEHHYQLLVLDLMLPGEDGLSLCRNLRQQSDLPVIMLTARGDPLDRVIGLEMGADDYLPKPFEPRELVARIQTVLRRSRNGAKQKQDVAPIAYRFAGWHLSVLRRQLTTPSNMVVPLSNAEFRLLMVFLDAPHRVLSRDLLLDLARGRSIEAFDRSIDLLVSRVRQKLSDDPREPKLIKTIRGEGYVFDAEVVACAD</sequence>
<dbReference type="SUPFAM" id="SSF52172">
    <property type="entry name" value="CheY-like"/>
    <property type="match status" value="1"/>
</dbReference>
<accession>A0A1W1Y0L3</accession>
<dbReference type="GO" id="GO:0006355">
    <property type="term" value="P:regulation of DNA-templated transcription"/>
    <property type="evidence" value="ECO:0007669"/>
    <property type="project" value="InterPro"/>
</dbReference>
<evidence type="ECO:0000313" key="13">
    <source>
        <dbReference type="Proteomes" id="UP000192761"/>
    </source>
</evidence>
<dbReference type="PROSITE" id="PS51755">
    <property type="entry name" value="OMPR_PHOB"/>
    <property type="match status" value="1"/>
</dbReference>
<dbReference type="InterPro" id="IPR001867">
    <property type="entry name" value="OmpR/PhoB-type_DNA-bd"/>
</dbReference>
<evidence type="ECO:0000259" key="10">
    <source>
        <dbReference type="PROSITE" id="PS50110"/>
    </source>
</evidence>
<dbReference type="SMART" id="SM00448">
    <property type="entry name" value="REC"/>
    <property type="match status" value="1"/>
</dbReference>
<feature type="DNA-binding region" description="OmpR/PhoB-type" evidence="9">
    <location>
        <begin position="144"/>
        <end position="244"/>
    </location>
</feature>
<gene>
    <name evidence="12" type="ORF">SAMN02745857_04089</name>
</gene>
<keyword evidence="7" id="KW-0804">Transcription</keyword>
<evidence type="ECO:0000256" key="2">
    <source>
        <dbReference type="ARBA" id="ARBA00022490"/>
    </source>
</evidence>
<dbReference type="FunFam" id="3.40.50.2300:FF:000001">
    <property type="entry name" value="DNA-binding response regulator PhoB"/>
    <property type="match status" value="1"/>
</dbReference>
<dbReference type="AlphaFoldDB" id="A0A1W1Y0L3"/>
<dbReference type="FunFam" id="1.10.10.10:FF:000099">
    <property type="entry name" value="Two-component system response regulator TorR"/>
    <property type="match status" value="1"/>
</dbReference>
<dbReference type="Gene3D" id="3.40.50.2300">
    <property type="match status" value="1"/>
</dbReference>
<feature type="domain" description="Response regulatory" evidence="10">
    <location>
        <begin position="16"/>
        <end position="129"/>
    </location>
</feature>